<evidence type="ECO:0000313" key="2">
    <source>
        <dbReference type="Proteomes" id="UP000046680"/>
    </source>
</evidence>
<dbReference type="EC" id="1.1.1.306" evidence="1"/>
<dbReference type="GO" id="GO:0050607">
    <property type="term" value="F:mycothiol-dependent formaldehyde dehydrogenase activity"/>
    <property type="evidence" value="ECO:0007669"/>
    <property type="project" value="UniProtKB-EC"/>
</dbReference>
<dbReference type="Proteomes" id="UP000046680">
    <property type="component" value="Unassembled WGS sequence"/>
</dbReference>
<dbReference type="Gene3D" id="3.90.180.10">
    <property type="entry name" value="Medium-chain alcohol dehydrogenases, catalytic domain"/>
    <property type="match status" value="1"/>
</dbReference>
<dbReference type="SUPFAM" id="SSF51735">
    <property type="entry name" value="NAD(P)-binding Rossmann-fold domains"/>
    <property type="match status" value="1"/>
</dbReference>
<dbReference type="EMBL" id="CGCX01000954">
    <property type="protein sequence ID" value="CFR86160.1"/>
    <property type="molecule type" value="Genomic_DNA"/>
</dbReference>
<keyword evidence="1" id="KW-0560">Oxidoreductase</keyword>
<dbReference type="EC" id="1.1.1.-" evidence="1"/>
<evidence type="ECO:0000313" key="1">
    <source>
        <dbReference type="EMBL" id="CFR86160.1"/>
    </source>
</evidence>
<dbReference type="SUPFAM" id="SSF50129">
    <property type="entry name" value="GroES-like"/>
    <property type="match status" value="1"/>
</dbReference>
<dbReference type="Gene3D" id="3.40.50.720">
    <property type="entry name" value="NAD(P)-binding Rossmann-like Domain"/>
    <property type="match status" value="1"/>
</dbReference>
<organism evidence="1 2">
    <name type="scientific">Mycobacterium tuberculosis</name>
    <dbReference type="NCBI Taxonomy" id="1773"/>
    <lineage>
        <taxon>Bacteria</taxon>
        <taxon>Bacillati</taxon>
        <taxon>Actinomycetota</taxon>
        <taxon>Actinomycetes</taxon>
        <taxon>Mycobacteriales</taxon>
        <taxon>Mycobacteriaceae</taxon>
        <taxon>Mycobacterium</taxon>
        <taxon>Mycobacterium tuberculosis complex</taxon>
    </lineage>
</organism>
<accession>A0A654U2F9</accession>
<dbReference type="InterPro" id="IPR036291">
    <property type="entry name" value="NAD(P)-bd_dom_sf"/>
</dbReference>
<reference evidence="1 2" key="1">
    <citation type="submission" date="2015-03" db="EMBL/GenBank/DDBJ databases">
        <authorList>
            <consortium name="Pathogen Informatics"/>
        </authorList>
    </citation>
    <scope>NUCLEOTIDE SEQUENCE [LARGE SCALE GENOMIC DNA]</scope>
    <source>
        <strain evidence="1 2">C09601061</strain>
    </source>
</reference>
<sequence length="102" mass="10999">MVSAATAVIGKGGTVVITGLADPAKLTVHVSGTDLTLHEKTIKGSLFGSCNPQYDIVRLLRLYDAGQLMLDELVTTTYNLEQVNQGYQDLRDGKNIRGVIVH</sequence>
<dbReference type="AlphaFoldDB" id="A0A654U2F9"/>
<proteinExistence type="predicted"/>
<name>A0A654U2F9_MYCTX</name>
<protein>
    <submittedName>
        <fullName evidence="1">Aldehyde reductase</fullName>
        <ecNumber evidence="1">1.1.1.-</ecNumber>
        <ecNumber evidence="1">1.1.1.306</ecNumber>
    </submittedName>
</protein>
<gene>
    <name evidence="1" type="primary">adhD</name>
    <name evidence="1" type="ORF">ERS007657_02467</name>
</gene>
<dbReference type="InterPro" id="IPR011032">
    <property type="entry name" value="GroES-like_sf"/>
</dbReference>